<gene>
    <name evidence="3" type="ORF">A2846_00065</name>
</gene>
<name>A0A1F5P2E1_9BACT</name>
<feature type="domain" description="Methyltransferase" evidence="2">
    <location>
        <begin position="49"/>
        <end position="146"/>
    </location>
</feature>
<keyword evidence="1" id="KW-0808">Transferase</keyword>
<dbReference type="EMBL" id="MFEN01000036">
    <property type="protein sequence ID" value="OGE83790.1"/>
    <property type="molecule type" value="Genomic_DNA"/>
</dbReference>
<evidence type="ECO:0000259" key="2">
    <source>
        <dbReference type="Pfam" id="PF13649"/>
    </source>
</evidence>
<organism evidence="3 4">
    <name type="scientific">Candidatus Doudnabacteria bacterium RIFCSPHIGHO2_01_FULL_49_9</name>
    <dbReference type="NCBI Taxonomy" id="1817827"/>
    <lineage>
        <taxon>Bacteria</taxon>
        <taxon>Candidatus Doudnaibacteriota</taxon>
    </lineage>
</organism>
<comment type="caution">
    <text evidence="3">The sequence shown here is derived from an EMBL/GenBank/DDBJ whole genome shotgun (WGS) entry which is preliminary data.</text>
</comment>
<dbReference type="PANTHER" id="PTHR43861">
    <property type="entry name" value="TRANS-ACONITATE 2-METHYLTRANSFERASE-RELATED"/>
    <property type="match status" value="1"/>
</dbReference>
<proteinExistence type="predicted"/>
<reference evidence="3 4" key="1">
    <citation type="journal article" date="2016" name="Nat. Commun.">
        <title>Thousands of microbial genomes shed light on interconnected biogeochemical processes in an aquifer system.</title>
        <authorList>
            <person name="Anantharaman K."/>
            <person name="Brown C.T."/>
            <person name="Hug L.A."/>
            <person name="Sharon I."/>
            <person name="Castelle C.J."/>
            <person name="Probst A.J."/>
            <person name="Thomas B.C."/>
            <person name="Singh A."/>
            <person name="Wilkins M.J."/>
            <person name="Karaoz U."/>
            <person name="Brodie E.L."/>
            <person name="Williams K.H."/>
            <person name="Hubbard S.S."/>
            <person name="Banfield J.F."/>
        </authorList>
    </citation>
    <scope>NUCLEOTIDE SEQUENCE [LARGE SCALE GENOMIC DNA]</scope>
</reference>
<dbReference type="InterPro" id="IPR029063">
    <property type="entry name" value="SAM-dependent_MTases_sf"/>
</dbReference>
<sequence length="212" mass="23642">MSKDKAKIYAHIGKFTRAYDLTLKLSGYQSSVGQFIKNIPIPVGRAIEVLDAGCGTGLYTMAVLKRYPKARVTAFDLNPKFVAALKRKVAKKRWGGRATMFAADLTGPLPEIAGHKFDLIITSGVLEHVKLEKTAKRLSDYLTPEGYFLNSPVRDIPLGRGVTKFYNCKPYPRQRNIEAFTGIGFNLEKTVVLPEILPASFKEMHLFKYAAI</sequence>
<evidence type="ECO:0000313" key="3">
    <source>
        <dbReference type="EMBL" id="OGE83790.1"/>
    </source>
</evidence>
<dbReference type="GO" id="GO:0016740">
    <property type="term" value="F:transferase activity"/>
    <property type="evidence" value="ECO:0007669"/>
    <property type="project" value="UniProtKB-KW"/>
</dbReference>
<accession>A0A1F5P2E1</accession>
<dbReference type="SUPFAM" id="SSF53335">
    <property type="entry name" value="S-adenosyl-L-methionine-dependent methyltransferases"/>
    <property type="match status" value="1"/>
</dbReference>
<protein>
    <recommendedName>
        <fullName evidence="2">Methyltransferase domain-containing protein</fullName>
    </recommendedName>
</protein>
<dbReference type="Gene3D" id="3.40.50.150">
    <property type="entry name" value="Vaccinia Virus protein VP39"/>
    <property type="match status" value="1"/>
</dbReference>
<dbReference type="Proteomes" id="UP000176339">
    <property type="component" value="Unassembled WGS sequence"/>
</dbReference>
<dbReference type="AlphaFoldDB" id="A0A1F5P2E1"/>
<evidence type="ECO:0000313" key="4">
    <source>
        <dbReference type="Proteomes" id="UP000176339"/>
    </source>
</evidence>
<evidence type="ECO:0000256" key="1">
    <source>
        <dbReference type="ARBA" id="ARBA00022679"/>
    </source>
</evidence>
<dbReference type="Pfam" id="PF13649">
    <property type="entry name" value="Methyltransf_25"/>
    <property type="match status" value="1"/>
</dbReference>
<dbReference type="InterPro" id="IPR041698">
    <property type="entry name" value="Methyltransf_25"/>
</dbReference>
<dbReference type="CDD" id="cd02440">
    <property type="entry name" value="AdoMet_MTases"/>
    <property type="match status" value="1"/>
</dbReference>